<comment type="caution">
    <text evidence="2">The sequence shown here is derived from an EMBL/GenBank/DDBJ whole genome shotgun (WGS) entry which is preliminary data.</text>
</comment>
<dbReference type="PANTHER" id="PTHR24148:SF64">
    <property type="entry name" value="HETEROKARYON INCOMPATIBILITY DOMAIN-CONTAINING PROTEIN"/>
    <property type="match status" value="1"/>
</dbReference>
<dbReference type="STRING" id="78410.A0A0P7ALY4"/>
<proteinExistence type="predicted"/>
<dbReference type="PANTHER" id="PTHR24148">
    <property type="entry name" value="ANKYRIN REPEAT DOMAIN-CONTAINING PROTEIN 39 HOMOLOG-RELATED"/>
    <property type="match status" value="1"/>
</dbReference>
<dbReference type="OrthoDB" id="4476201at2759"/>
<dbReference type="InterPro" id="IPR010730">
    <property type="entry name" value="HET"/>
</dbReference>
<reference evidence="2 3" key="1">
    <citation type="submission" date="2015-09" db="EMBL/GenBank/DDBJ databases">
        <title>Draft genome of a European isolate of the apple canker pathogen Neonectria ditissima.</title>
        <authorList>
            <person name="Gomez-Cortecero A."/>
            <person name="Harrison R.J."/>
            <person name="Armitage A.D."/>
        </authorList>
    </citation>
    <scope>NUCLEOTIDE SEQUENCE [LARGE SCALE GENOMIC DNA]</scope>
    <source>
        <strain evidence="2 3">R09/05</strain>
    </source>
</reference>
<evidence type="ECO:0000259" key="1">
    <source>
        <dbReference type="Pfam" id="PF06985"/>
    </source>
</evidence>
<dbReference type="Proteomes" id="UP000050424">
    <property type="component" value="Unassembled WGS sequence"/>
</dbReference>
<dbReference type="InterPro" id="IPR052895">
    <property type="entry name" value="HetReg/Transcr_Mod"/>
</dbReference>
<gene>
    <name evidence="2" type="ORF">AK830_g11599</name>
</gene>
<accession>A0A0P7ALY4</accession>
<organism evidence="2 3">
    <name type="scientific">Neonectria ditissima</name>
    <dbReference type="NCBI Taxonomy" id="78410"/>
    <lineage>
        <taxon>Eukaryota</taxon>
        <taxon>Fungi</taxon>
        <taxon>Dikarya</taxon>
        <taxon>Ascomycota</taxon>
        <taxon>Pezizomycotina</taxon>
        <taxon>Sordariomycetes</taxon>
        <taxon>Hypocreomycetidae</taxon>
        <taxon>Hypocreales</taxon>
        <taxon>Nectriaceae</taxon>
        <taxon>Neonectria</taxon>
    </lineage>
</organism>
<feature type="domain" description="Heterokaryon incompatibility" evidence="1">
    <location>
        <begin position="181"/>
        <end position="227"/>
    </location>
</feature>
<dbReference type="AlphaFoldDB" id="A0A0P7ALY4"/>
<protein>
    <recommendedName>
        <fullName evidence="1">Heterokaryon incompatibility domain-containing protein</fullName>
    </recommendedName>
</protein>
<dbReference type="EMBL" id="LKCW01000284">
    <property type="protein sequence ID" value="KPM34976.1"/>
    <property type="molecule type" value="Genomic_DNA"/>
</dbReference>
<evidence type="ECO:0000313" key="3">
    <source>
        <dbReference type="Proteomes" id="UP000050424"/>
    </source>
</evidence>
<sequence>MFASAWNSFLENTALQQVHRPLEWDGAFRLIQVVPDTTIPSQISFRIVLQNFSLSDAPLFHVLSYSRGPSLCHDIVNEWARDVNCHHFGVTEAQPGVRSEPEELSEESWSDALASRFASVLPAVSPVTSTDADMVSIKVNKGHVKVHQSVVDFLRMACQQQRYRPRDPTRIDAENILDSKKQGTYLWVDCICINTEDSGERARQAAQLGNIYRAGEKTIVWLSDNEPPELVDWGLREFIPRHLDGDAESFDAIWDLPLKGAEAECSAVDEVAQRWQDGLLHFCTFLARHEILHRHPWVQEVVLGQNVELACGRLSWDWMVLERFIVASAPAARQCLSTLISKGKRLKATWRRMQGVITEMESYGLIRKLWVTGSSEARRDEMTKWFGPLLSSQKGVHCEVHRMMRILRGRKFRDKRDAIYGWMALKELGLPGHRIYRALNYTTSAQQVYTQFTKSLLAGMPVLDVLNDVGERKCGNILANLPSWVPDYSQPAFPVPLHHQIRDNGSVGFDATLTRTRTSQSARVAEFDGNCLVVAGIQLDIIHGRGPDFPTHMASFNVAPIEWLLQMSVAVGETYGPTGQPAHEALSWTVVADSFILDGPQTHAEAFRGLWAILLQRRMQRLSKAGNERLLGVMGKLTSLTAGEQWIPTTREAVDEVCDTINNSKPPGALFQAAKDLLSAVAKTLPARAAYIGRKKYLGVGYRDLQAGDEVWLLEGGRTPFVLRRGPDGHRLVGETYVHGFMNGEGWTPEDRAALQRVSIA</sequence>
<name>A0A0P7ALY4_9HYPO</name>
<dbReference type="Pfam" id="PF26639">
    <property type="entry name" value="Het-6_barrel"/>
    <property type="match status" value="1"/>
</dbReference>
<evidence type="ECO:0000313" key="2">
    <source>
        <dbReference type="EMBL" id="KPM34976.1"/>
    </source>
</evidence>
<dbReference type="Pfam" id="PF06985">
    <property type="entry name" value="HET"/>
    <property type="match status" value="1"/>
</dbReference>
<keyword evidence="3" id="KW-1185">Reference proteome</keyword>